<reference evidence="19 20" key="1">
    <citation type="submission" date="2016-10" db="EMBL/GenBank/DDBJ databases">
        <title>Draft genome sequence of Coniochaeta ligniaria NRRL30616, a lignocellulolytic fungus for bioabatement of inhibitors in plant biomass hydrolysates.</title>
        <authorList>
            <consortium name="DOE Joint Genome Institute"/>
            <person name="Jimenez D.J."/>
            <person name="Hector R.E."/>
            <person name="Riley R."/>
            <person name="Sun H."/>
            <person name="Grigoriev I.V."/>
            <person name="Van Elsas J.D."/>
            <person name="Nichols N.N."/>
        </authorList>
    </citation>
    <scope>NUCLEOTIDE SEQUENCE [LARGE SCALE GENOMIC DNA]</scope>
    <source>
        <strain evidence="19 20">NRRL 30616</strain>
    </source>
</reference>
<evidence type="ECO:0000256" key="4">
    <source>
        <dbReference type="ARBA" id="ARBA00022475"/>
    </source>
</evidence>
<dbReference type="Pfam" id="PF05730">
    <property type="entry name" value="CFEM"/>
    <property type="match status" value="1"/>
</dbReference>
<evidence type="ECO:0000256" key="13">
    <source>
        <dbReference type="ARBA" id="ARBA00023180"/>
    </source>
</evidence>
<evidence type="ECO:0000256" key="14">
    <source>
        <dbReference type="ARBA" id="ARBA00023288"/>
    </source>
</evidence>
<keyword evidence="6 15" id="KW-0349">Heme</keyword>
<evidence type="ECO:0000313" key="19">
    <source>
        <dbReference type="EMBL" id="OIW28250.1"/>
    </source>
</evidence>
<dbReference type="GO" id="GO:0005576">
    <property type="term" value="C:extracellular region"/>
    <property type="evidence" value="ECO:0007669"/>
    <property type="project" value="UniProtKB-SubCell"/>
</dbReference>
<dbReference type="Proteomes" id="UP000182658">
    <property type="component" value="Unassembled WGS sequence"/>
</dbReference>
<feature type="binding site" description="axial binding residue" evidence="15">
    <location>
        <position position="56"/>
    </location>
    <ligand>
        <name>heme</name>
        <dbReference type="ChEBI" id="CHEBI:30413"/>
    </ligand>
    <ligandPart>
        <name>Fe</name>
        <dbReference type="ChEBI" id="CHEBI:18248"/>
    </ligandPart>
</feature>
<proteinExistence type="inferred from homology"/>
<keyword evidence="8 15" id="KW-0479">Metal-binding</keyword>
<evidence type="ECO:0000256" key="11">
    <source>
        <dbReference type="ARBA" id="ARBA00023136"/>
    </source>
</evidence>
<evidence type="ECO:0000256" key="8">
    <source>
        <dbReference type="ARBA" id="ARBA00022723"/>
    </source>
</evidence>
<feature type="domain" description="CFEM" evidence="18">
    <location>
        <begin position="11"/>
        <end position="122"/>
    </location>
</feature>
<dbReference type="STRING" id="1408157.A0A1J7JKR2"/>
<evidence type="ECO:0000313" key="20">
    <source>
        <dbReference type="Proteomes" id="UP000182658"/>
    </source>
</evidence>
<evidence type="ECO:0000256" key="15">
    <source>
        <dbReference type="PROSITE-ProRule" id="PRU01356"/>
    </source>
</evidence>
<evidence type="ECO:0000256" key="5">
    <source>
        <dbReference type="ARBA" id="ARBA00022525"/>
    </source>
</evidence>
<feature type="signal peptide" evidence="17">
    <location>
        <begin position="1"/>
        <end position="24"/>
    </location>
</feature>
<keyword evidence="14" id="KW-0449">Lipoprotein</keyword>
<evidence type="ECO:0000256" key="1">
    <source>
        <dbReference type="ARBA" id="ARBA00004609"/>
    </source>
</evidence>
<dbReference type="InterPro" id="IPR051735">
    <property type="entry name" value="CFEM_domain"/>
</dbReference>
<evidence type="ECO:0000256" key="2">
    <source>
        <dbReference type="ARBA" id="ARBA00004613"/>
    </source>
</evidence>
<dbReference type="GO" id="GO:0046872">
    <property type="term" value="F:metal ion binding"/>
    <property type="evidence" value="ECO:0007669"/>
    <property type="project" value="UniProtKB-UniRule"/>
</dbReference>
<keyword evidence="9 17" id="KW-0732">Signal</keyword>
<evidence type="ECO:0000256" key="10">
    <source>
        <dbReference type="ARBA" id="ARBA00023004"/>
    </source>
</evidence>
<evidence type="ECO:0000256" key="12">
    <source>
        <dbReference type="ARBA" id="ARBA00023157"/>
    </source>
</evidence>
<accession>A0A1J7JKR2</accession>
<evidence type="ECO:0000256" key="17">
    <source>
        <dbReference type="SAM" id="SignalP"/>
    </source>
</evidence>
<evidence type="ECO:0000256" key="9">
    <source>
        <dbReference type="ARBA" id="ARBA00022729"/>
    </source>
</evidence>
<organism evidence="19 20">
    <name type="scientific">Coniochaeta ligniaria NRRL 30616</name>
    <dbReference type="NCBI Taxonomy" id="1408157"/>
    <lineage>
        <taxon>Eukaryota</taxon>
        <taxon>Fungi</taxon>
        <taxon>Dikarya</taxon>
        <taxon>Ascomycota</taxon>
        <taxon>Pezizomycotina</taxon>
        <taxon>Sordariomycetes</taxon>
        <taxon>Sordariomycetidae</taxon>
        <taxon>Coniochaetales</taxon>
        <taxon>Coniochaetaceae</taxon>
        <taxon>Coniochaeta</taxon>
    </lineage>
</organism>
<dbReference type="InParanoid" id="A0A1J7JKR2"/>
<dbReference type="InterPro" id="IPR008427">
    <property type="entry name" value="Extracellular_membr_CFEM_dom"/>
</dbReference>
<protein>
    <recommendedName>
        <fullName evidence="18">CFEM domain-containing protein</fullName>
    </recommendedName>
</protein>
<keyword evidence="4" id="KW-1003">Cell membrane</keyword>
<evidence type="ECO:0000256" key="3">
    <source>
        <dbReference type="ARBA" id="ARBA00010031"/>
    </source>
</evidence>
<dbReference type="GO" id="GO:0098552">
    <property type="term" value="C:side of membrane"/>
    <property type="evidence" value="ECO:0007669"/>
    <property type="project" value="UniProtKB-KW"/>
</dbReference>
<evidence type="ECO:0000256" key="16">
    <source>
        <dbReference type="SAM" id="MobiDB-lite"/>
    </source>
</evidence>
<dbReference type="PANTHER" id="PTHR37928">
    <property type="entry name" value="CFEM DOMAIN PROTEIN (AFU_ORTHOLOGUE AFUA_6G14090)"/>
    <property type="match status" value="1"/>
</dbReference>
<dbReference type="PROSITE" id="PS52012">
    <property type="entry name" value="CFEM"/>
    <property type="match status" value="1"/>
</dbReference>
<evidence type="ECO:0000256" key="6">
    <source>
        <dbReference type="ARBA" id="ARBA00022617"/>
    </source>
</evidence>
<dbReference type="OrthoDB" id="3767534at2759"/>
<comment type="subcellular location">
    <subcellularLocation>
        <location evidence="1">Cell membrane</location>
        <topology evidence="1">Lipid-anchor</topology>
        <topology evidence="1">GPI-anchor</topology>
    </subcellularLocation>
    <subcellularLocation>
        <location evidence="2">Secreted</location>
    </subcellularLocation>
</comment>
<evidence type="ECO:0000256" key="7">
    <source>
        <dbReference type="ARBA" id="ARBA00022622"/>
    </source>
</evidence>
<name>A0A1J7JKR2_9PEZI</name>
<keyword evidence="20" id="KW-1185">Reference proteome</keyword>
<evidence type="ECO:0000259" key="18">
    <source>
        <dbReference type="PROSITE" id="PS52012"/>
    </source>
</evidence>
<dbReference type="AlphaFoldDB" id="A0A1J7JKR2"/>
<feature type="region of interest" description="Disordered" evidence="16">
    <location>
        <begin position="137"/>
        <end position="161"/>
    </location>
</feature>
<gene>
    <name evidence="19" type="ORF">CONLIGDRAFT_670113</name>
</gene>
<keyword evidence="13" id="KW-0325">Glycoprotein</keyword>
<dbReference type="SMART" id="SM00747">
    <property type="entry name" value="CFEM"/>
    <property type="match status" value="1"/>
</dbReference>
<keyword evidence="11" id="KW-0472">Membrane</keyword>
<dbReference type="EMBL" id="KV875098">
    <property type="protein sequence ID" value="OIW28250.1"/>
    <property type="molecule type" value="Genomic_DNA"/>
</dbReference>
<comment type="caution">
    <text evidence="15">Lacks conserved residue(s) required for the propagation of feature annotation.</text>
</comment>
<feature type="chain" id="PRO_5009645011" description="CFEM domain-containing protein" evidence="17">
    <location>
        <begin position="25"/>
        <end position="211"/>
    </location>
</feature>
<dbReference type="GO" id="GO:0005886">
    <property type="term" value="C:plasma membrane"/>
    <property type="evidence" value="ECO:0007669"/>
    <property type="project" value="UniProtKB-SubCell"/>
</dbReference>
<keyword evidence="10 15" id="KW-0408">Iron</keyword>
<feature type="disulfide bond" evidence="15">
    <location>
        <begin position="52"/>
        <end position="59"/>
    </location>
</feature>
<keyword evidence="12 15" id="KW-1015">Disulfide bond</keyword>
<sequence>MAKILQLLLGAALLITGELVVVEAVNCAAVALTAIPQCAQTCFLNGAPTIGCGSLDFACQCMSEAKLYAAIEGCVATGCPSASYQAVIDGASSVCGCATAGLAVGGSVTVSGMSGISVIPGTVAPGTVVPGTPLPGSLTTTTPISTTTAKGSSSAPTTTAAPVTSAASTPFTISVPTFSPTASVVHAGSARSSISIVGSIVAALAAGFAWL</sequence>
<dbReference type="PANTHER" id="PTHR37928:SF2">
    <property type="entry name" value="GPI ANCHORED CFEM DOMAIN PROTEIN (AFU_ORTHOLOGUE AFUA_6G10580)"/>
    <property type="match status" value="1"/>
</dbReference>
<comment type="similarity">
    <text evidence="3">Belongs to the RBT5 family.</text>
</comment>
<keyword evidence="5" id="KW-0964">Secreted</keyword>
<keyword evidence="7" id="KW-0336">GPI-anchor</keyword>